<accession>A0A123SPA6</accession>
<evidence type="ECO:0000313" key="2">
    <source>
        <dbReference type="EMBL" id="CYU98570.1"/>
    </source>
</evidence>
<dbReference type="AlphaFoldDB" id="A0A123SPA6"/>
<keyword evidence="1" id="KW-0812">Transmembrane</keyword>
<gene>
    <name evidence="2" type="ORF">ERS132406_01268</name>
    <name evidence="3" type="ORF">ERS132551_01171</name>
</gene>
<evidence type="ECO:0000313" key="3">
    <source>
        <dbReference type="EMBL" id="CYX04325.1"/>
    </source>
</evidence>
<sequence>MILLEIIKFLAAMIVIAFLLVVLIAIITGAWETYKKHEQKNQEKES</sequence>
<dbReference type="EMBL" id="FIGZ01000012">
    <property type="protein sequence ID" value="CYU98570.1"/>
    <property type="molecule type" value="Genomic_DNA"/>
</dbReference>
<protein>
    <submittedName>
        <fullName evidence="3">Uncharacterized protein</fullName>
    </submittedName>
</protein>
<dbReference type="Proteomes" id="UP000071962">
    <property type="component" value="Unassembled WGS sequence"/>
</dbReference>
<feature type="transmembrane region" description="Helical" evidence="1">
    <location>
        <begin position="6"/>
        <end position="31"/>
    </location>
</feature>
<dbReference type="EMBL" id="FIKT01000012">
    <property type="protein sequence ID" value="CYX04325.1"/>
    <property type="molecule type" value="Genomic_DNA"/>
</dbReference>
<dbReference type="Proteomes" id="UP000072083">
    <property type="component" value="Unassembled WGS sequence"/>
</dbReference>
<evidence type="ECO:0000256" key="1">
    <source>
        <dbReference type="SAM" id="Phobius"/>
    </source>
</evidence>
<reference evidence="4 5" key="1">
    <citation type="submission" date="2016-02" db="EMBL/GenBank/DDBJ databases">
        <authorList>
            <consortium name="Pathogen Informatics"/>
        </authorList>
    </citation>
    <scope>NUCLEOTIDE SEQUENCE [LARGE SCALE GENOMIC DNA]</scope>
    <source>
        <strain evidence="2 5">LSS44</strain>
        <strain evidence="3 4">SS1062</strain>
    </source>
</reference>
<name>A0A123SPA6_STRSU</name>
<dbReference type="RefSeq" id="WP_153309145.1">
    <property type="nucleotide sequence ID" value="NZ_CECY01000006.1"/>
</dbReference>
<keyword evidence="1" id="KW-0472">Membrane</keyword>
<evidence type="ECO:0000313" key="5">
    <source>
        <dbReference type="Proteomes" id="UP000072083"/>
    </source>
</evidence>
<evidence type="ECO:0000313" key="4">
    <source>
        <dbReference type="Proteomes" id="UP000071962"/>
    </source>
</evidence>
<proteinExistence type="predicted"/>
<organism evidence="3 4">
    <name type="scientific">Streptococcus suis</name>
    <dbReference type="NCBI Taxonomy" id="1307"/>
    <lineage>
        <taxon>Bacteria</taxon>
        <taxon>Bacillati</taxon>
        <taxon>Bacillota</taxon>
        <taxon>Bacilli</taxon>
        <taxon>Lactobacillales</taxon>
        <taxon>Streptococcaceae</taxon>
        <taxon>Streptococcus</taxon>
    </lineage>
</organism>
<keyword evidence="1" id="KW-1133">Transmembrane helix</keyword>